<dbReference type="Pfam" id="PF10324">
    <property type="entry name" value="7TM_GPCR_Srw"/>
    <property type="match status" value="1"/>
</dbReference>
<dbReference type="InterPro" id="IPR019427">
    <property type="entry name" value="7TM_GPCR_serpentine_rcpt_Srw"/>
</dbReference>
<evidence type="ECO:0000256" key="4">
    <source>
        <dbReference type="ARBA" id="ARBA00023136"/>
    </source>
</evidence>
<evidence type="ECO:0000256" key="3">
    <source>
        <dbReference type="ARBA" id="ARBA00022989"/>
    </source>
</evidence>
<dbReference type="SUPFAM" id="SSF81321">
    <property type="entry name" value="Family A G protein-coupled receptor-like"/>
    <property type="match status" value="1"/>
</dbReference>
<feature type="transmembrane region" description="Helical" evidence="5">
    <location>
        <begin position="160"/>
        <end position="177"/>
    </location>
</feature>
<dbReference type="AlphaFoldDB" id="A0A8B6BVI1"/>
<dbReference type="SMART" id="SM01381">
    <property type="entry name" value="7TM_GPCR_Srsx"/>
    <property type="match status" value="1"/>
</dbReference>
<evidence type="ECO:0000313" key="7">
    <source>
        <dbReference type="EMBL" id="VDH96368.1"/>
    </source>
</evidence>
<organism evidence="7 8">
    <name type="scientific">Mytilus galloprovincialis</name>
    <name type="common">Mediterranean mussel</name>
    <dbReference type="NCBI Taxonomy" id="29158"/>
    <lineage>
        <taxon>Eukaryota</taxon>
        <taxon>Metazoa</taxon>
        <taxon>Spiralia</taxon>
        <taxon>Lophotrochozoa</taxon>
        <taxon>Mollusca</taxon>
        <taxon>Bivalvia</taxon>
        <taxon>Autobranchia</taxon>
        <taxon>Pteriomorphia</taxon>
        <taxon>Mytilida</taxon>
        <taxon>Mytiloidea</taxon>
        <taxon>Mytilidae</taxon>
        <taxon>Mytilinae</taxon>
        <taxon>Mytilus</taxon>
    </lineage>
</organism>
<feature type="transmembrane region" description="Helical" evidence="5">
    <location>
        <begin position="69"/>
        <end position="92"/>
    </location>
</feature>
<evidence type="ECO:0000256" key="5">
    <source>
        <dbReference type="SAM" id="Phobius"/>
    </source>
</evidence>
<dbReference type="InterPro" id="IPR000276">
    <property type="entry name" value="GPCR_Rhodpsn"/>
</dbReference>
<dbReference type="PROSITE" id="PS50262">
    <property type="entry name" value="G_PROTEIN_RECEP_F1_2"/>
    <property type="match status" value="1"/>
</dbReference>
<evidence type="ECO:0000259" key="6">
    <source>
        <dbReference type="PROSITE" id="PS50262"/>
    </source>
</evidence>
<keyword evidence="3 5" id="KW-1133">Transmembrane helix</keyword>
<sequence length="410" mass="47299">MYSKIRFDEPKSNSTSLTILHMNKSTEFGGNNTSTEIGGNYSETTGDYYYYYYYDLPYQMITKKWQVPIFAYLYSGISLLTILVNIMVIYVFAKKKMRSQTTFLLSSLACSDSVICLAVAVYHIYFHLLEHYRDPVEYKWCILKRVLHIMEEMARSSSNWITALLGIQRFVCICFPFRARSLCSIKASIIAVLVSVIVGIVVYIYEAVSVEIFPFSIKNGSAFLYEGCILGTRYGVTQTSVMVSYIISGFVSRFLPCLVLFITTILLARKLQRRKRGIAADVHDRNRSSAQMKRLNGLVFIILTIFLLSELQDTIAFCIYAYELATDRKRKVLTADADDHWDTWGNLLSLFSYHCNFWIFFLMSSQFRSAFYDTCSSVRTRQFSSSTRTTMMSSNFLTETDFKPLQRPNK</sequence>
<proteinExistence type="predicted"/>
<comment type="subcellular location">
    <subcellularLocation>
        <location evidence="1">Membrane</location>
    </subcellularLocation>
</comment>
<dbReference type="GO" id="GO:0008528">
    <property type="term" value="F:G protein-coupled peptide receptor activity"/>
    <property type="evidence" value="ECO:0007669"/>
    <property type="project" value="InterPro"/>
</dbReference>
<keyword evidence="4 5" id="KW-0472">Membrane</keyword>
<accession>A0A8B6BVI1</accession>
<dbReference type="InterPro" id="IPR017452">
    <property type="entry name" value="GPCR_Rhodpsn_7TM"/>
</dbReference>
<protein>
    <recommendedName>
        <fullName evidence="6">G-protein coupled receptors family 1 profile domain-containing protein</fullName>
    </recommendedName>
</protein>
<dbReference type="InterPro" id="IPR053071">
    <property type="entry name" value="GPCR1-related_rcpt"/>
</dbReference>
<gene>
    <name evidence="7" type="ORF">MGAL_10B052403</name>
</gene>
<feature type="transmembrane region" description="Helical" evidence="5">
    <location>
        <begin position="343"/>
        <end position="363"/>
    </location>
</feature>
<evidence type="ECO:0000313" key="8">
    <source>
        <dbReference type="Proteomes" id="UP000596742"/>
    </source>
</evidence>
<dbReference type="PANTHER" id="PTHR47023:SF1">
    <property type="entry name" value="SEX PEPTIDE RECEPTOR"/>
    <property type="match status" value="1"/>
</dbReference>
<feature type="transmembrane region" description="Helical" evidence="5">
    <location>
        <begin position="295"/>
        <end position="323"/>
    </location>
</feature>
<reference evidence="7" key="1">
    <citation type="submission" date="2018-11" db="EMBL/GenBank/DDBJ databases">
        <authorList>
            <person name="Alioto T."/>
            <person name="Alioto T."/>
        </authorList>
    </citation>
    <scope>NUCLEOTIDE SEQUENCE</scope>
</reference>
<name>A0A8B6BVI1_MYTGA</name>
<feature type="transmembrane region" description="Helical" evidence="5">
    <location>
        <begin position="189"/>
        <end position="205"/>
    </location>
</feature>
<dbReference type="Proteomes" id="UP000596742">
    <property type="component" value="Unassembled WGS sequence"/>
</dbReference>
<dbReference type="CDD" id="cd14978">
    <property type="entry name" value="7tmA_FMRFamide_R-like"/>
    <property type="match status" value="1"/>
</dbReference>
<feature type="domain" description="G-protein coupled receptors family 1 profile" evidence="6">
    <location>
        <begin position="84"/>
        <end position="360"/>
    </location>
</feature>
<keyword evidence="8" id="KW-1185">Reference proteome</keyword>
<feature type="transmembrane region" description="Helical" evidence="5">
    <location>
        <begin position="104"/>
        <end position="125"/>
    </location>
</feature>
<evidence type="ECO:0000256" key="1">
    <source>
        <dbReference type="ARBA" id="ARBA00004370"/>
    </source>
</evidence>
<comment type="caution">
    <text evidence="7">The sequence shown here is derived from an EMBL/GenBank/DDBJ whole genome shotgun (WGS) entry which is preliminary data.</text>
</comment>
<dbReference type="OrthoDB" id="6101772at2759"/>
<feature type="transmembrane region" description="Helical" evidence="5">
    <location>
        <begin position="242"/>
        <end position="268"/>
    </location>
</feature>
<dbReference type="PRINTS" id="PR00237">
    <property type="entry name" value="GPCRRHODOPSN"/>
</dbReference>
<keyword evidence="2 5" id="KW-0812">Transmembrane</keyword>
<dbReference type="PANTHER" id="PTHR47023">
    <property type="entry name" value="SEX PEPTIDE RECEPTOR"/>
    <property type="match status" value="1"/>
</dbReference>
<dbReference type="EMBL" id="UYJE01000776">
    <property type="protein sequence ID" value="VDH96368.1"/>
    <property type="molecule type" value="Genomic_DNA"/>
</dbReference>
<dbReference type="GO" id="GO:0016020">
    <property type="term" value="C:membrane"/>
    <property type="evidence" value="ECO:0007669"/>
    <property type="project" value="UniProtKB-SubCell"/>
</dbReference>
<dbReference type="Gene3D" id="1.20.1070.10">
    <property type="entry name" value="Rhodopsin 7-helix transmembrane proteins"/>
    <property type="match status" value="1"/>
</dbReference>
<evidence type="ECO:0000256" key="2">
    <source>
        <dbReference type="ARBA" id="ARBA00022692"/>
    </source>
</evidence>